<dbReference type="PANTHER" id="PTHR33067:SF35">
    <property type="entry name" value="ASPARTIC PEPTIDASE DDI1-TYPE DOMAIN-CONTAINING PROTEIN"/>
    <property type="match status" value="1"/>
</dbReference>
<protein>
    <submittedName>
        <fullName evidence="1">Reverse transcriptase domain-containing protein</fullName>
    </submittedName>
</protein>
<feature type="non-terminal residue" evidence="1">
    <location>
        <position position="1"/>
    </location>
</feature>
<sequence length="522" mass="58981">EIEPDEEPPRGIMWLKGRVNKDEKFLDDEIRSVGDKLKETENKIKEGTLKVDHGTDAMTVVLEKELEIQNLSNKMSKIEGMVTKRMNQLAVKKEHLQSMSTKFTPSNVSSVDINPVDNNADEVDKTPLSVVGCENDASIQKSNGLATSEKEIETSTNGKQMLHNKELPEDCYKVSVGKSLVDAACIPNVGNNGFKTVKDAVGGFFAWTKNQVVLDPKRPMLTQDYAKILTYVAGGSTYWSSRVDPDDQWISFYEFDVDFCGALLLIFADLISNQHKIEQNSIAFLSDESSAILQNKVPPKLEDPRSFLISFNFKTFSCNALADLGANINLMPYSLYAKLSLQTLKPTKMSVRLAHKSFQYPFGIAENMLVEVGKFTFHADFIILEMEEDSKVPLILGRPFLYTTNAVIRVKQKQLNLGIRTERMIFNIDFAMKHSYSNNDTCFSIDVIDEILEEDFYALSDEGSKILYSIEGTLHEEEIFSEFNEFIAMTADENSESEIDTKEPPFEKITINIDYKNQNISR</sequence>
<gene>
    <name evidence="1" type="ORF">Tci_060363</name>
</gene>
<proteinExistence type="predicted"/>
<dbReference type="EMBL" id="BKCJ010009739">
    <property type="protein sequence ID" value="GEU88385.1"/>
    <property type="molecule type" value="Genomic_DNA"/>
</dbReference>
<keyword evidence="1" id="KW-0548">Nucleotidyltransferase</keyword>
<dbReference type="PANTHER" id="PTHR33067">
    <property type="entry name" value="RNA-DIRECTED DNA POLYMERASE-RELATED"/>
    <property type="match status" value="1"/>
</dbReference>
<reference evidence="1" key="1">
    <citation type="journal article" date="2019" name="Sci. Rep.">
        <title>Draft genome of Tanacetum cinerariifolium, the natural source of mosquito coil.</title>
        <authorList>
            <person name="Yamashiro T."/>
            <person name="Shiraishi A."/>
            <person name="Satake H."/>
            <person name="Nakayama K."/>
        </authorList>
    </citation>
    <scope>NUCLEOTIDE SEQUENCE</scope>
</reference>
<dbReference type="GO" id="GO:0003964">
    <property type="term" value="F:RNA-directed DNA polymerase activity"/>
    <property type="evidence" value="ECO:0007669"/>
    <property type="project" value="UniProtKB-KW"/>
</dbReference>
<keyword evidence="1" id="KW-0808">Transferase</keyword>
<name>A0A6L2NUU6_TANCI</name>
<organism evidence="1">
    <name type="scientific">Tanacetum cinerariifolium</name>
    <name type="common">Dalmatian daisy</name>
    <name type="synonym">Chrysanthemum cinerariifolium</name>
    <dbReference type="NCBI Taxonomy" id="118510"/>
    <lineage>
        <taxon>Eukaryota</taxon>
        <taxon>Viridiplantae</taxon>
        <taxon>Streptophyta</taxon>
        <taxon>Embryophyta</taxon>
        <taxon>Tracheophyta</taxon>
        <taxon>Spermatophyta</taxon>
        <taxon>Magnoliopsida</taxon>
        <taxon>eudicotyledons</taxon>
        <taxon>Gunneridae</taxon>
        <taxon>Pentapetalae</taxon>
        <taxon>asterids</taxon>
        <taxon>campanulids</taxon>
        <taxon>Asterales</taxon>
        <taxon>Asteraceae</taxon>
        <taxon>Asteroideae</taxon>
        <taxon>Anthemideae</taxon>
        <taxon>Anthemidinae</taxon>
        <taxon>Tanacetum</taxon>
    </lineage>
</organism>
<keyword evidence="1" id="KW-0695">RNA-directed DNA polymerase</keyword>
<dbReference type="AlphaFoldDB" id="A0A6L2NUU6"/>
<dbReference type="InterPro" id="IPR021109">
    <property type="entry name" value="Peptidase_aspartic_dom_sf"/>
</dbReference>
<evidence type="ECO:0000313" key="1">
    <source>
        <dbReference type="EMBL" id="GEU88385.1"/>
    </source>
</evidence>
<accession>A0A6L2NUU6</accession>
<dbReference type="Gene3D" id="2.40.70.10">
    <property type="entry name" value="Acid Proteases"/>
    <property type="match status" value="1"/>
</dbReference>
<dbReference type="CDD" id="cd00303">
    <property type="entry name" value="retropepsin_like"/>
    <property type="match status" value="1"/>
</dbReference>
<comment type="caution">
    <text evidence="1">The sequence shown here is derived from an EMBL/GenBank/DDBJ whole genome shotgun (WGS) entry which is preliminary data.</text>
</comment>